<gene>
    <name evidence="1" type="ORF">CCALI_01485</name>
</gene>
<dbReference type="KEGG" id="ccz:CCALI_01485"/>
<evidence type="ECO:0000313" key="1">
    <source>
        <dbReference type="EMBL" id="CCW35301.1"/>
    </source>
</evidence>
<dbReference type="RefSeq" id="WP_016482837.1">
    <property type="nucleotide sequence ID" value="NC_021487.1"/>
</dbReference>
<dbReference type="HOGENOM" id="CLU_721150_0_0_0"/>
<name>S0EYY2_CHTCT</name>
<dbReference type="eggNOG" id="ENOG502Z8JB">
    <property type="taxonomic scope" value="Bacteria"/>
</dbReference>
<dbReference type="Proteomes" id="UP000014227">
    <property type="component" value="Chromosome I"/>
</dbReference>
<dbReference type="PATRIC" id="fig|1303518.3.peg.1524"/>
<dbReference type="OrthoDB" id="211613at2"/>
<keyword evidence="2" id="KW-1185">Reference proteome</keyword>
<proteinExistence type="predicted"/>
<dbReference type="EMBL" id="HF951689">
    <property type="protein sequence ID" value="CCW35301.1"/>
    <property type="molecule type" value="Genomic_DNA"/>
</dbReference>
<dbReference type="InParanoid" id="S0EYY2"/>
<accession>S0EYY2</accession>
<sequence length="384" mass="40911">MSTAYTPGLKVSSYTHIEKERRLPVKGRVLVKEGDAVWPDTVVARAELPSPMQTIRLAAQLGIEPSALPTVLKMKQGDQVQKGDLLAETRGLFGRFFRSRFYSPLSGTLELISPTTGNIGIRPPPLPVEQRAYVRGHVLRVLPQEGVVIHCTGALVQGIFGVGGERLGTLHVVTSGPDSPLTEHHIHEKHQGGVVVGGSLVTPEALRKAAEMGVAGIVCGGIVDTDLIAFLADTLNDPNYDIGVAITGQEPIPFTLILTEGFGPIPMAERTFRLFCHLEGQQASINGATQIRAGVLRPEVIVPLGSHEDSSPEADTQPTQALAVGTPIRLIRAPYFGAIGEVAELPTAPEPVESGAVVRVLRAKLADGRVVTVPRANVEIIEVV</sequence>
<organism evidence="1 2">
    <name type="scientific">Chthonomonas calidirosea (strain DSM 23976 / ICMP 18418 / T49)</name>
    <dbReference type="NCBI Taxonomy" id="1303518"/>
    <lineage>
        <taxon>Bacteria</taxon>
        <taxon>Bacillati</taxon>
        <taxon>Armatimonadota</taxon>
        <taxon>Chthonomonadia</taxon>
        <taxon>Chthonomonadales</taxon>
        <taxon>Chthonomonadaceae</taxon>
        <taxon>Chthonomonas</taxon>
    </lineage>
</organism>
<evidence type="ECO:0000313" key="2">
    <source>
        <dbReference type="Proteomes" id="UP000014227"/>
    </source>
</evidence>
<dbReference type="AlphaFoldDB" id="S0EYY2"/>
<protein>
    <recommendedName>
        <fullName evidence="3">RnfC Barrel sandwich hybrid domain-containing protein</fullName>
    </recommendedName>
</protein>
<reference evidence="2" key="1">
    <citation type="submission" date="2013-03" db="EMBL/GenBank/DDBJ databases">
        <title>Genome sequence of Chthonomonas calidirosea, the first sequenced genome from the Armatimonadetes phylum (formally candidate division OP10).</title>
        <authorList>
            <person name="Lee K.C.Y."/>
            <person name="Morgan X.C."/>
            <person name="Dunfield P.F."/>
            <person name="Tamas I."/>
            <person name="Houghton K.M."/>
            <person name="Vyssotski M."/>
            <person name="Ryan J.L.J."/>
            <person name="Lagutin K."/>
            <person name="McDonald I.R."/>
            <person name="Stott M.B."/>
        </authorList>
    </citation>
    <scope>NUCLEOTIDE SEQUENCE [LARGE SCALE GENOMIC DNA]</scope>
    <source>
        <strain evidence="2">DSM 23976 / ICMP 18418 / T49</strain>
    </source>
</reference>
<evidence type="ECO:0008006" key="3">
    <source>
        <dbReference type="Google" id="ProtNLM"/>
    </source>
</evidence>
<dbReference type="STRING" id="454171.CP488_02612"/>